<dbReference type="InterPro" id="IPR029052">
    <property type="entry name" value="Metallo-depent_PP-like"/>
</dbReference>
<organism evidence="2 3">
    <name type="scientific">Rheinheimera lutimaris</name>
    <dbReference type="NCBI Taxonomy" id="2740584"/>
    <lineage>
        <taxon>Bacteria</taxon>
        <taxon>Pseudomonadati</taxon>
        <taxon>Pseudomonadota</taxon>
        <taxon>Gammaproteobacteria</taxon>
        <taxon>Chromatiales</taxon>
        <taxon>Chromatiaceae</taxon>
        <taxon>Rheinheimera</taxon>
    </lineage>
</organism>
<dbReference type="InterPro" id="IPR052900">
    <property type="entry name" value="Phospholipid_Metab_Enz"/>
</dbReference>
<feature type="domain" description="PhoD-like phosphatase metallophosphatase" evidence="1">
    <location>
        <begin position="157"/>
        <end position="377"/>
    </location>
</feature>
<proteinExistence type="predicted"/>
<evidence type="ECO:0000313" key="3">
    <source>
        <dbReference type="Proteomes" id="UP000523161"/>
    </source>
</evidence>
<dbReference type="EMBL" id="JABSOD010000004">
    <property type="protein sequence ID" value="NRQ42118.1"/>
    <property type="molecule type" value="Genomic_DNA"/>
</dbReference>
<comment type="caution">
    <text evidence="2">The sequence shown here is derived from an EMBL/GenBank/DDBJ whole genome shotgun (WGS) entry which is preliminary data.</text>
</comment>
<dbReference type="InterPro" id="IPR018946">
    <property type="entry name" value="PhoD-like_MPP"/>
</dbReference>
<keyword evidence="3" id="KW-1185">Reference proteome</keyword>
<dbReference type="RefSeq" id="WP_173500355.1">
    <property type="nucleotide sequence ID" value="NZ_JABSOD010000004.1"/>
</dbReference>
<dbReference type="Proteomes" id="UP000523161">
    <property type="component" value="Unassembled WGS sequence"/>
</dbReference>
<evidence type="ECO:0000313" key="2">
    <source>
        <dbReference type="EMBL" id="NRQ42118.1"/>
    </source>
</evidence>
<dbReference type="Pfam" id="PF09423">
    <property type="entry name" value="PhoD"/>
    <property type="match status" value="1"/>
</dbReference>
<evidence type="ECO:0000259" key="1">
    <source>
        <dbReference type="Pfam" id="PF09423"/>
    </source>
</evidence>
<sequence length="460" mass="52437">MDVQCLSVGPIVGHTSPHYVRIFGRAEFSIDGGRPRKAHGVVRYRKLGSRNFAKPMYFKMNPNFDMTGVIVISGLDENSKYQYQLGWFYSDVDTVDINVDKVLEWKKIEVAEFKTASSSLTEPRSLVFGSCRYVLRLFGGLWWDDRGDKVFKSILEQSKTGETIDQLIMCGDQIYADDLNVLGADDCIDEYNKRYQKILTTPNLRKLMSQVPTYMMLDDHEIEDNWPESADSRDWVKKFPAAIQSFATYQSSHSPLFDLNGSRISGTPTHLWYQYTDGCCEFFVTDCRTERCLNPKSFEMIGPRQKHELLQWLTNGSGMVKIIVTSVPLYESESSDKWHGFISQRDEILECIRTNSVSKVVFLSGDVHACMASQLDLGNGVKVTSIVSSAFFWPYPHPNRRDFKLSGNIKTSTTNSYKVINASDVYPKDAFTKLDVSVDKVGIKFICRKGFKLGILNFEF</sequence>
<reference evidence="2 3" key="1">
    <citation type="submission" date="2020-06" db="EMBL/GenBank/DDBJ databases">
        <title>Rheinheimera sp. nov., a marine bacterium isolated from coastal.</title>
        <authorList>
            <person name="Yu Q."/>
            <person name="Qi Y."/>
            <person name="Pu J."/>
        </authorList>
    </citation>
    <scope>NUCLEOTIDE SEQUENCE [LARGE SCALE GENOMIC DNA]</scope>
    <source>
        <strain evidence="2 3">YQF-2</strain>
    </source>
</reference>
<dbReference type="SUPFAM" id="SSF56300">
    <property type="entry name" value="Metallo-dependent phosphatases"/>
    <property type="match status" value="1"/>
</dbReference>
<protein>
    <submittedName>
        <fullName evidence="2">Alkaline phosphatase family protein</fullName>
    </submittedName>
</protein>
<dbReference type="InterPro" id="IPR038607">
    <property type="entry name" value="PhoD-like_sf"/>
</dbReference>
<dbReference type="PANTHER" id="PTHR43606:SF2">
    <property type="entry name" value="ALKALINE PHOSPHATASE FAMILY PROTEIN (AFU_ORTHOLOGUE AFUA_5G03860)"/>
    <property type="match status" value="1"/>
</dbReference>
<name>A0A7Y5EKI1_9GAMM</name>
<dbReference type="PANTHER" id="PTHR43606">
    <property type="entry name" value="PHOSPHATASE, PUTATIVE (AFU_ORTHOLOGUE AFUA_6G08710)-RELATED"/>
    <property type="match status" value="1"/>
</dbReference>
<dbReference type="Gene3D" id="3.60.21.70">
    <property type="entry name" value="PhoD-like phosphatase"/>
    <property type="match status" value="1"/>
</dbReference>
<dbReference type="CDD" id="cd07389">
    <property type="entry name" value="MPP_PhoD"/>
    <property type="match status" value="1"/>
</dbReference>
<gene>
    <name evidence="2" type="ORF">HRH59_05980</name>
</gene>
<dbReference type="AlphaFoldDB" id="A0A7Y5EKI1"/>
<accession>A0A7Y5EKI1</accession>